<comment type="caution">
    <text evidence="1">The sequence shown here is derived from an EMBL/GenBank/DDBJ whole genome shotgun (WGS) entry which is preliminary data.</text>
</comment>
<dbReference type="EMBL" id="DSAC01000101">
    <property type="protein sequence ID" value="HHO74585.1"/>
    <property type="molecule type" value="Genomic_DNA"/>
</dbReference>
<evidence type="ECO:0008006" key="2">
    <source>
        <dbReference type="Google" id="ProtNLM"/>
    </source>
</evidence>
<organism evidence="1">
    <name type="scientific">Thermocrinis ruber</name>
    <dbReference type="NCBI Taxonomy" id="75906"/>
    <lineage>
        <taxon>Bacteria</taxon>
        <taxon>Pseudomonadati</taxon>
        <taxon>Aquificota</taxon>
        <taxon>Aquificia</taxon>
        <taxon>Aquificales</taxon>
        <taxon>Aquificaceae</taxon>
        <taxon>Thermocrinis</taxon>
    </lineage>
</organism>
<dbReference type="AlphaFoldDB" id="A0A7C5SZ78"/>
<accession>A0A7C5SZ78</accession>
<reference evidence="1" key="1">
    <citation type="journal article" date="2020" name="mSystems">
        <title>Genome- and Community-Level Interaction Insights into Carbon Utilization and Element Cycling Functions of Hydrothermarchaeota in Hydrothermal Sediment.</title>
        <authorList>
            <person name="Zhou Z."/>
            <person name="Liu Y."/>
            <person name="Xu W."/>
            <person name="Pan J."/>
            <person name="Luo Z.H."/>
            <person name="Li M."/>
        </authorList>
    </citation>
    <scope>NUCLEOTIDE SEQUENCE [LARGE SCALE GENOMIC DNA]</scope>
    <source>
        <strain evidence="1">SpSt-114</strain>
    </source>
</reference>
<protein>
    <recommendedName>
        <fullName evidence="2">Cell division protein FtsL</fullName>
    </recommendedName>
</protein>
<evidence type="ECO:0000313" key="1">
    <source>
        <dbReference type="EMBL" id="HHO74585.1"/>
    </source>
</evidence>
<gene>
    <name evidence="1" type="ORF">ENN04_08165</name>
</gene>
<sequence length="79" mass="9416">MRYIVLSALLIAFNLFYSAYAIKFSREYVQKTMELKKESERNLLLKVKYANLINYTKAKKWSIERGFVPVDWKKVGFVD</sequence>
<name>A0A7C5SZ78_9AQUI</name>
<proteinExistence type="predicted"/>